<dbReference type="InterPro" id="IPR025641">
    <property type="entry name" value="DUF4340"/>
</dbReference>
<dbReference type="Proteomes" id="UP000298653">
    <property type="component" value="Chromosome"/>
</dbReference>
<evidence type="ECO:0000313" key="3">
    <source>
        <dbReference type="Proteomes" id="UP000298653"/>
    </source>
</evidence>
<organism evidence="2 3">
    <name type="scientific">Anaerostipes rhamnosivorans</name>
    <dbReference type="NCBI Taxonomy" id="1229621"/>
    <lineage>
        <taxon>Bacteria</taxon>
        <taxon>Bacillati</taxon>
        <taxon>Bacillota</taxon>
        <taxon>Clostridia</taxon>
        <taxon>Lachnospirales</taxon>
        <taxon>Lachnospiraceae</taxon>
        <taxon>Anaerostipes</taxon>
    </lineage>
</organism>
<gene>
    <name evidence="2" type="ORF">AR1Y2_3251</name>
</gene>
<dbReference type="KEGG" id="arf:AR1Y2_3251"/>
<dbReference type="OrthoDB" id="9768524at2"/>
<dbReference type="Pfam" id="PF14238">
    <property type="entry name" value="DUF4340"/>
    <property type="match status" value="2"/>
</dbReference>
<reference evidence="2 3" key="1">
    <citation type="submission" date="2019-05" db="EMBL/GenBank/DDBJ databases">
        <title>Complete genome sequencing of Anaerostipes rhamnosivorans.</title>
        <authorList>
            <person name="Bui T.P.N."/>
            <person name="de Vos W.M."/>
        </authorList>
    </citation>
    <scope>NUCLEOTIDE SEQUENCE [LARGE SCALE GENOMIC DNA]</scope>
    <source>
        <strain evidence="2 3">1y2</strain>
    </source>
</reference>
<keyword evidence="3" id="KW-1185">Reference proteome</keyword>
<dbReference type="EMBL" id="CP040058">
    <property type="protein sequence ID" value="QCP36705.1"/>
    <property type="molecule type" value="Genomic_DNA"/>
</dbReference>
<feature type="domain" description="DUF4340" evidence="1">
    <location>
        <begin position="225"/>
        <end position="284"/>
    </location>
</feature>
<protein>
    <recommendedName>
        <fullName evidence="1">DUF4340 domain-containing protein</fullName>
    </recommendedName>
</protein>
<evidence type="ECO:0000313" key="2">
    <source>
        <dbReference type="EMBL" id="QCP36705.1"/>
    </source>
</evidence>
<dbReference type="RefSeq" id="WP_137329886.1">
    <property type="nucleotide sequence ID" value="NZ_CP040058.1"/>
</dbReference>
<accession>A0A4P8IIJ1</accession>
<evidence type="ECO:0000259" key="1">
    <source>
        <dbReference type="Pfam" id="PF14238"/>
    </source>
</evidence>
<sequence length="295" mass="33123">MRQKKTLMILILVFAGLLALYAGITFYQKNQSARKISSGQLTVKNMKAITSISYNNGQDLSFVKKDGTWYYEKDSAYPLEQSYLNTMASQFQKITAVRRLKNGDSLKDYGLEKPAYTIKVKDKEGTKTTYYIGNASGDNYYLTLDDKSEIYTVSADLLSNLSYSLKDMMKTDTFPSLSSGNLKKVVITGSGKKKTYTSKSKTDMDNIAGGLGVFTFGDCQNYSVKDKELSKYGLDSKSRISVDITYKDTDSKKTKNLTLYIGSKDKDKENYYVQLKGSKMVYLSDADVVKNILEP</sequence>
<feature type="domain" description="DUF4340" evidence="1">
    <location>
        <begin position="69"/>
        <end position="202"/>
    </location>
</feature>
<name>A0A4P8IIJ1_9FIRM</name>
<proteinExistence type="predicted"/>
<dbReference type="AlphaFoldDB" id="A0A4P8IIJ1"/>